<organism evidence="1 2">
    <name type="scientific">Dreissena polymorpha</name>
    <name type="common">Zebra mussel</name>
    <name type="synonym">Mytilus polymorpha</name>
    <dbReference type="NCBI Taxonomy" id="45954"/>
    <lineage>
        <taxon>Eukaryota</taxon>
        <taxon>Metazoa</taxon>
        <taxon>Spiralia</taxon>
        <taxon>Lophotrochozoa</taxon>
        <taxon>Mollusca</taxon>
        <taxon>Bivalvia</taxon>
        <taxon>Autobranchia</taxon>
        <taxon>Heteroconchia</taxon>
        <taxon>Euheterodonta</taxon>
        <taxon>Imparidentia</taxon>
        <taxon>Neoheterodontei</taxon>
        <taxon>Myida</taxon>
        <taxon>Dreissenoidea</taxon>
        <taxon>Dreissenidae</taxon>
        <taxon>Dreissena</taxon>
    </lineage>
</organism>
<protein>
    <submittedName>
        <fullName evidence="1">Uncharacterized protein</fullName>
    </submittedName>
</protein>
<reference evidence="1" key="1">
    <citation type="journal article" date="2019" name="bioRxiv">
        <title>The Genome of the Zebra Mussel, Dreissena polymorpha: A Resource for Invasive Species Research.</title>
        <authorList>
            <person name="McCartney M.A."/>
            <person name="Auch B."/>
            <person name="Kono T."/>
            <person name="Mallez S."/>
            <person name="Zhang Y."/>
            <person name="Obille A."/>
            <person name="Becker A."/>
            <person name="Abrahante J.E."/>
            <person name="Garbe J."/>
            <person name="Badalamenti J.P."/>
            <person name="Herman A."/>
            <person name="Mangelson H."/>
            <person name="Liachko I."/>
            <person name="Sullivan S."/>
            <person name="Sone E.D."/>
            <person name="Koren S."/>
            <person name="Silverstein K.A.T."/>
            <person name="Beckman K.B."/>
            <person name="Gohl D.M."/>
        </authorList>
    </citation>
    <scope>NUCLEOTIDE SEQUENCE</scope>
    <source>
        <strain evidence="1">Duluth1</strain>
        <tissue evidence="1">Whole animal</tissue>
    </source>
</reference>
<evidence type="ECO:0000313" key="1">
    <source>
        <dbReference type="EMBL" id="KAH3869242.1"/>
    </source>
</evidence>
<gene>
    <name evidence="1" type="ORF">DPMN_032405</name>
</gene>
<comment type="caution">
    <text evidence="1">The sequence shown here is derived from an EMBL/GenBank/DDBJ whole genome shotgun (WGS) entry which is preliminary data.</text>
</comment>
<proteinExistence type="predicted"/>
<evidence type="ECO:0000313" key="2">
    <source>
        <dbReference type="Proteomes" id="UP000828390"/>
    </source>
</evidence>
<name>A0A9D4M1P5_DREPO</name>
<dbReference type="Proteomes" id="UP000828390">
    <property type="component" value="Unassembled WGS sequence"/>
</dbReference>
<keyword evidence="2" id="KW-1185">Reference proteome</keyword>
<dbReference type="AlphaFoldDB" id="A0A9D4M1P5"/>
<reference evidence="1" key="2">
    <citation type="submission" date="2020-11" db="EMBL/GenBank/DDBJ databases">
        <authorList>
            <person name="McCartney M.A."/>
            <person name="Auch B."/>
            <person name="Kono T."/>
            <person name="Mallez S."/>
            <person name="Becker A."/>
            <person name="Gohl D.M."/>
            <person name="Silverstein K.A.T."/>
            <person name="Koren S."/>
            <person name="Bechman K.B."/>
            <person name="Herman A."/>
            <person name="Abrahante J.E."/>
            <person name="Garbe J."/>
        </authorList>
    </citation>
    <scope>NUCLEOTIDE SEQUENCE</scope>
    <source>
        <strain evidence="1">Duluth1</strain>
        <tissue evidence="1">Whole animal</tissue>
    </source>
</reference>
<dbReference type="EMBL" id="JAIWYP010000002">
    <property type="protein sequence ID" value="KAH3869242.1"/>
    <property type="molecule type" value="Genomic_DNA"/>
</dbReference>
<sequence length="68" mass="7499">MPHMYLPDVTGSCITLILMVLPRKKASASSVSAVTPASCSSTTNSRCEFRSLMYATVDKNDHQTMRLF</sequence>
<accession>A0A9D4M1P5</accession>